<evidence type="ECO:0000313" key="1">
    <source>
        <dbReference type="EMBL" id="HDP77611.1"/>
    </source>
</evidence>
<name>A0A7C1CWB6_9BACT</name>
<dbReference type="EMBL" id="DSBT01000148">
    <property type="protein sequence ID" value="HDP77611.1"/>
    <property type="molecule type" value="Genomic_DNA"/>
</dbReference>
<dbReference type="AlphaFoldDB" id="A0A7C1CWB6"/>
<accession>A0A7C1CWB6</accession>
<proteinExistence type="predicted"/>
<gene>
    <name evidence="1" type="ORF">ENN47_05410</name>
</gene>
<sequence length="70" mass="7998">MSYKHYYVGDSALPTGDYEVHTGDCVELARVESKTYLGYYDNCQDAIRKASDIYPNVYGCKYCSPGCHRR</sequence>
<comment type="caution">
    <text evidence="1">The sequence shown here is derived from an EMBL/GenBank/DDBJ whole genome shotgun (WGS) entry which is preliminary data.</text>
</comment>
<reference evidence="1" key="1">
    <citation type="journal article" date="2020" name="mSystems">
        <title>Genome- and Community-Level Interaction Insights into Carbon Utilization and Element Cycling Functions of Hydrothermarchaeota in Hydrothermal Sediment.</title>
        <authorList>
            <person name="Zhou Z."/>
            <person name="Liu Y."/>
            <person name="Xu W."/>
            <person name="Pan J."/>
            <person name="Luo Z.H."/>
            <person name="Li M."/>
        </authorList>
    </citation>
    <scope>NUCLEOTIDE SEQUENCE [LARGE SCALE GENOMIC DNA]</scope>
    <source>
        <strain evidence="1">SpSt-1179</strain>
    </source>
</reference>
<organism evidence="1">
    <name type="scientific">Mesotoga infera</name>
    <dbReference type="NCBI Taxonomy" id="1236046"/>
    <lineage>
        <taxon>Bacteria</taxon>
        <taxon>Thermotogati</taxon>
        <taxon>Thermotogota</taxon>
        <taxon>Thermotogae</taxon>
        <taxon>Kosmotogales</taxon>
        <taxon>Kosmotogaceae</taxon>
        <taxon>Mesotoga</taxon>
    </lineage>
</organism>
<protein>
    <submittedName>
        <fullName evidence="1">Uncharacterized protein</fullName>
    </submittedName>
</protein>
<dbReference type="Proteomes" id="UP000886198">
    <property type="component" value="Unassembled WGS sequence"/>
</dbReference>